<sequence length="905" mass="94751">MSTCEEDEPFDLMGRSGGVGHTGVASLDTIIQSLNKRYEVYQRRRTAMTPFGSPGDPSMFIPPTPHSILGDSTMASGSVSGGGGAAAMQSLMKSHEAAKESIVAPRPRPAPYWEERELYIVAEDLCCCLNGGINYRLLCEQYQRALEVVLTLVREDVRMCMSGDLELVPGGMTKSFLTTLKSLLRESKRMLDEAGVNVPHRLANMIERLPSNSSSVSDSSGGASHASLHVSQHSPAAASANRGGATPPSVSMAHTAGRTPNSSMALSERLMGTGGGGSYTPGSASAGGSVFAAAGCAANHSGSLPSPYAQSCHTMTNCRHPTSAGLHGNSTRDGGVDDGSTAAAGRRPPPAPPSRPRVGSPDHGHLLLGRPGSGGGNGLSRPAQPRVASSSSAHLPSAIACRSMPNLAAIEDSTLDDRNDAGGEGASAVDVRSLHEGGGSILRSGSSYLNSVSSGTAPTPATSAKASPIAPAGRPPQRQALPPPATAPVKHRPATESTSPVPATPPSAGDVSGAQRNSRRVMSNSVAGSSSAAQMKTGLLVAEKVGEDKHDVVAVPAPVRDRLRRLEVLYGEHYAMDGLAMLTDALGVVFTREYDHGHSPPHKDAFTAFRRDVNGKVMPALESYESLQLRIAELEPLRCSYLASCLAHCVRPNDAVLEHLKHIGDDRSVETMRLGGLRLGDRGVTAFVESVVPRLYRLRRLDLSDNDVNDGALEPLLRSVRYHPSLEHLNLSRNPLTDGALPLLLRIVRTLPRLSELLLQSCAMEPATRQMVEAEVMAPGACPMTVAASRHSRQSPSQVGSLAVLPTRATAASAPRPGLPWGRPHPVPPGGERRSGPLMPAVRAESVPCKLSKTIDGTGRELKAAFPRGMGVVLEPIWPGPTALSPTSLSARSLPGSHAEGGGSK</sequence>
<dbReference type="RefSeq" id="XP_067064849.1">
    <property type="nucleotide sequence ID" value="XM_067209799.1"/>
</dbReference>
<dbReference type="Gene3D" id="3.80.10.10">
    <property type="entry name" value="Ribonuclease Inhibitor"/>
    <property type="match status" value="1"/>
</dbReference>
<evidence type="ECO:0000256" key="1">
    <source>
        <dbReference type="SAM" id="MobiDB-lite"/>
    </source>
</evidence>
<feature type="region of interest" description="Disordered" evidence="1">
    <location>
        <begin position="323"/>
        <end position="394"/>
    </location>
</feature>
<gene>
    <name evidence="2" type="ORF">LSCM4_07923</name>
</gene>
<dbReference type="KEGG" id="loi:92363733"/>
<feature type="region of interest" description="Disordered" evidence="1">
    <location>
        <begin position="809"/>
        <end position="840"/>
    </location>
</feature>
<dbReference type="SMR" id="A0A836KRN1"/>
<feature type="compositionally biased region" description="Low complexity" evidence="1">
    <location>
        <begin position="450"/>
        <end position="480"/>
    </location>
</feature>
<name>A0A836KRN1_9TRYP</name>
<evidence type="ECO:0008006" key="4">
    <source>
        <dbReference type="Google" id="ProtNLM"/>
    </source>
</evidence>
<evidence type="ECO:0000313" key="3">
    <source>
        <dbReference type="Proteomes" id="UP000674143"/>
    </source>
</evidence>
<dbReference type="GeneID" id="92363733"/>
<feature type="compositionally biased region" description="Polar residues" evidence="1">
    <location>
        <begin position="514"/>
        <end position="529"/>
    </location>
</feature>
<comment type="caution">
    <text evidence="2">The sequence shown here is derived from an EMBL/GenBank/DDBJ whole genome shotgun (WGS) entry which is preliminary data.</text>
</comment>
<reference evidence="2 3" key="1">
    <citation type="submission" date="2021-02" db="EMBL/GenBank/DDBJ databases">
        <title>Leishmania (Mundinia) orientalis Genome sequencing and assembly.</title>
        <authorList>
            <person name="Almutairi H."/>
            <person name="Gatherer D."/>
        </authorList>
    </citation>
    <scope>NUCLEOTIDE SEQUENCE [LARGE SCALE GENOMIC DNA]</scope>
    <source>
        <strain evidence="2">LSCM4</strain>
    </source>
</reference>
<feature type="region of interest" description="Disordered" evidence="1">
    <location>
        <begin position="211"/>
        <end position="276"/>
    </location>
</feature>
<accession>A0A836KRN1</accession>
<protein>
    <recommendedName>
        <fullName evidence="4">Leucine-rich repeat protein</fullName>
    </recommendedName>
</protein>
<dbReference type="Proteomes" id="UP000674143">
    <property type="component" value="Chromosome 13"/>
</dbReference>
<keyword evidence="3" id="KW-1185">Reference proteome</keyword>
<feature type="compositionally biased region" description="Low complexity" evidence="1">
    <location>
        <begin position="211"/>
        <end position="231"/>
    </location>
</feature>
<dbReference type="SUPFAM" id="SSF52047">
    <property type="entry name" value="RNI-like"/>
    <property type="match status" value="1"/>
</dbReference>
<dbReference type="AlphaFoldDB" id="A0A836KRN1"/>
<feature type="region of interest" description="Disordered" evidence="1">
    <location>
        <begin position="880"/>
        <end position="905"/>
    </location>
</feature>
<feature type="region of interest" description="Disordered" evidence="1">
    <location>
        <begin position="450"/>
        <end position="529"/>
    </location>
</feature>
<evidence type="ECO:0000313" key="2">
    <source>
        <dbReference type="EMBL" id="KAG5484356.1"/>
    </source>
</evidence>
<dbReference type="InterPro" id="IPR032675">
    <property type="entry name" value="LRR_dom_sf"/>
</dbReference>
<organism evidence="2 3">
    <name type="scientific">Leishmania orientalis</name>
    <dbReference type="NCBI Taxonomy" id="2249476"/>
    <lineage>
        <taxon>Eukaryota</taxon>
        <taxon>Discoba</taxon>
        <taxon>Euglenozoa</taxon>
        <taxon>Kinetoplastea</taxon>
        <taxon>Metakinetoplastina</taxon>
        <taxon>Trypanosomatida</taxon>
        <taxon>Trypanosomatidae</taxon>
        <taxon>Leishmaniinae</taxon>
        <taxon>Leishmania</taxon>
    </lineage>
</organism>
<proteinExistence type="predicted"/>
<dbReference type="EMBL" id="JAFHLR010000013">
    <property type="protein sequence ID" value="KAG5484356.1"/>
    <property type="molecule type" value="Genomic_DNA"/>
</dbReference>